<reference evidence="1" key="1">
    <citation type="journal article" date="2022" name="bioRxiv">
        <title>Population genetic analysis of Ophidiomyces ophidiicola, the causative agent of snake fungal disease, indicates recent introductions to the USA.</title>
        <authorList>
            <person name="Ladner J.T."/>
            <person name="Palmer J.M."/>
            <person name="Ettinger C.L."/>
            <person name="Stajich J.E."/>
            <person name="Farrell T.M."/>
            <person name="Glorioso B.M."/>
            <person name="Lawson B."/>
            <person name="Price S.J."/>
            <person name="Stengle A.G."/>
            <person name="Grear D.A."/>
            <person name="Lorch J.M."/>
        </authorList>
    </citation>
    <scope>NUCLEOTIDE SEQUENCE</scope>
    <source>
        <strain evidence="1">NWHC 24266-5</strain>
    </source>
</reference>
<sequence>MPLTHLYLRRIPRLTRPLRPPGNHAVLTKPRYFTKNTQLLLLSPSANRPQLPFLHSPTVRPSPAYAGRTQNPRLLSTERRKTITDGLKIAVTAYVVMVLLYVMKLGLQQETIEREFPTPPDFTIYSRWLLRSAWALQKPEHIGMSLTPWRRVCEFYVELLQRMEDPALDGKGLKELADEGLLIDGVGKTGYNIEGMSEPWKMAYFQALMGAAEAAEKLDGWMYDENLDIAAPAEYVVGPSNPNPRPQPMKQKQVLKEENCRPASESPEVYYMKILTTEGFQTNQRLDAALAYADWLDFKDLKDTANDMYQWAMDIATSGLAVNPEKVVDVKTGVLVDDGNKFVTDNVLRVTTALGIHKVRQGDLAPALSIFLSVLRARRNLPAQPGSETKFDTKKPKKSNSAIDEWLQTIASLLSPPPYPLPVLTGNETALRSASSSCDEAGLMLYIGEIIFASSSLETGLAWTRDAVDLAEMSLLQMDEVSTKATSHAMQYHSDEERCHNCLRSGLENWKTMVKQLVTKAEQEELDLMSNTKTSWFSNSTKKLKEKEMQRRRWEAEELILQDRSRRVQRFIGDPLLAGLAPNTTMMLFG</sequence>
<evidence type="ECO:0000313" key="1">
    <source>
        <dbReference type="EMBL" id="KAI2388582.1"/>
    </source>
</evidence>
<proteinExistence type="predicted"/>
<gene>
    <name evidence="1" type="ORF">LOY88_002565</name>
</gene>
<organism evidence="1">
    <name type="scientific">Ophidiomyces ophidiicola</name>
    <dbReference type="NCBI Taxonomy" id="1387563"/>
    <lineage>
        <taxon>Eukaryota</taxon>
        <taxon>Fungi</taxon>
        <taxon>Dikarya</taxon>
        <taxon>Ascomycota</taxon>
        <taxon>Pezizomycotina</taxon>
        <taxon>Eurotiomycetes</taxon>
        <taxon>Eurotiomycetidae</taxon>
        <taxon>Onygenales</taxon>
        <taxon>Onygenaceae</taxon>
        <taxon>Ophidiomyces</taxon>
    </lineage>
</organism>
<protein>
    <submittedName>
        <fullName evidence="1">Uncharacterized protein</fullName>
    </submittedName>
</protein>
<name>A0ACB8UYZ9_9EURO</name>
<dbReference type="EMBL" id="JALBCA010000030">
    <property type="protein sequence ID" value="KAI2388582.1"/>
    <property type="molecule type" value="Genomic_DNA"/>
</dbReference>
<accession>A0ACB8UYZ9</accession>
<comment type="caution">
    <text evidence="1">The sequence shown here is derived from an EMBL/GenBank/DDBJ whole genome shotgun (WGS) entry which is preliminary data.</text>
</comment>